<proteinExistence type="predicted"/>
<dbReference type="EMBL" id="PYNF01000066">
    <property type="protein sequence ID" value="PSU87542.1"/>
    <property type="molecule type" value="Genomic_DNA"/>
</dbReference>
<feature type="signal peptide" evidence="1">
    <location>
        <begin position="1"/>
        <end position="24"/>
    </location>
</feature>
<gene>
    <name evidence="2" type="ORF">C9J27_26075</name>
</gene>
<keyword evidence="1" id="KW-0732">Signal</keyword>
<reference evidence="2 3" key="1">
    <citation type="submission" date="2018-01" db="EMBL/GenBank/DDBJ databases">
        <title>Whole genome sequencing of Histamine producing bacteria.</title>
        <authorList>
            <person name="Butler K."/>
        </authorList>
    </citation>
    <scope>NUCLEOTIDE SEQUENCE [LARGE SCALE GENOMIC DNA]</scope>
    <source>
        <strain evidence="2 3">FS-7.2</strain>
    </source>
</reference>
<organism evidence="2 3">
    <name type="scientific">Photobacterium kishitanii</name>
    <dbReference type="NCBI Taxonomy" id="318456"/>
    <lineage>
        <taxon>Bacteria</taxon>
        <taxon>Pseudomonadati</taxon>
        <taxon>Pseudomonadota</taxon>
        <taxon>Gammaproteobacteria</taxon>
        <taxon>Vibrionales</taxon>
        <taxon>Vibrionaceae</taxon>
        <taxon>Photobacterium</taxon>
    </lineage>
</organism>
<protein>
    <submittedName>
        <fullName evidence="2">Uncharacterized protein</fullName>
    </submittedName>
</protein>
<evidence type="ECO:0000313" key="2">
    <source>
        <dbReference type="EMBL" id="PSU87542.1"/>
    </source>
</evidence>
<comment type="caution">
    <text evidence="2">The sequence shown here is derived from an EMBL/GenBank/DDBJ whole genome shotgun (WGS) entry which is preliminary data.</text>
</comment>
<feature type="chain" id="PRO_5015677977" evidence="1">
    <location>
        <begin position="25"/>
        <end position="172"/>
    </location>
</feature>
<dbReference type="RefSeq" id="WP_107290258.1">
    <property type="nucleotide sequence ID" value="NZ_PYNF01000066.1"/>
</dbReference>
<name>A0A2T3K9Y7_9GAMM</name>
<dbReference type="Proteomes" id="UP000241426">
    <property type="component" value="Unassembled WGS sequence"/>
</dbReference>
<evidence type="ECO:0000256" key="1">
    <source>
        <dbReference type="SAM" id="SignalP"/>
    </source>
</evidence>
<evidence type="ECO:0000313" key="3">
    <source>
        <dbReference type="Proteomes" id="UP000241426"/>
    </source>
</evidence>
<sequence>MGIKAISTAVIITSLSAYSVLVQAAVIESIFSPQVTIFKSSVSDALEIIAKKNNFIAQYDESKHAFKPISIPFEVRSRKGTPINYRLTLPLSQHFCKNTVTKSITPLTGLQFWLDGQPLAPVASSLPGNRGYLFEKQVKNNHIIGIQYPPQPQTNVEQQCYGILGVQAEIEL</sequence>
<dbReference type="AlphaFoldDB" id="A0A2T3K9Y7"/>
<accession>A0A2T3K9Y7</accession>